<comment type="caution">
    <text evidence="1">The sequence shown here is derived from an EMBL/GenBank/DDBJ whole genome shotgun (WGS) entry which is preliminary data.</text>
</comment>
<proteinExistence type="predicted"/>
<protein>
    <submittedName>
        <fullName evidence="1">Uncharacterized protein</fullName>
    </submittedName>
</protein>
<organism evidence="1 2">
    <name type="scientific">Methyloglobulus morosus KoM1</name>
    <dbReference type="NCBI Taxonomy" id="1116472"/>
    <lineage>
        <taxon>Bacteria</taxon>
        <taxon>Pseudomonadati</taxon>
        <taxon>Pseudomonadota</taxon>
        <taxon>Gammaproteobacteria</taxon>
        <taxon>Methylococcales</taxon>
        <taxon>Methylococcaceae</taxon>
        <taxon>Methyloglobulus</taxon>
    </lineage>
</organism>
<dbReference type="EMBL" id="AYLO01000015">
    <property type="protein sequence ID" value="ESS73580.1"/>
    <property type="molecule type" value="Genomic_DNA"/>
</dbReference>
<gene>
    <name evidence="1" type="ORF">MGMO_15c00010</name>
</gene>
<evidence type="ECO:0000313" key="1">
    <source>
        <dbReference type="EMBL" id="ESS73580.1"/>
    </source>
</evidence>
<accession>V5BJW0</accession>
<keyword evidence="2" id="KW-1185">Reference proteome</keyword>
<reference evidence="1 2" key="1">
    <citation type="journal article" date="2013" name="Genome Announc.">
        <title>Draft Genome Sequence of the Methanotrophic Gammaproteobacterium Methyloglobulus morosus DSM 22980 Strain KoM1.</title>
        <authorList>
            <person name="Poehlein A."/>
            <person name="Deutzmann J.S."/>
            <person name="Daniel R."/>
            <person name="Simeonova D.D."/>
        </authorList>
    </citation>
    <scope>NUCLEOTIDE SEQUENCE [LARGE SCALE GENOMIC DNA]</scope>
    <source>
        <strain evidence="1 2">KoM1</strain>
    </source>
</reference>
<evidence type="ECO:0000313" key="2">
    <source>
        <dbReference type="Proteomes" id="UP000017842"/>
    </source>
</evidence>
<sequence>MGLKHIHRLIKERCLLTHPDGLIYGWRGLVPGQHINPYTRTKAIKVDNYGFGAVGAMQTILALHYDLREKLNKKILRFFPQAPLHQGLANYSGRHNLFQ</sequence>
<dbReference type="Proteomes" id="UP000017842">
    <property type="component" value="Unassembled WGS sequence"/>
</dbReference>
<name>V5BJW0_9GAMM</name>
<dbReference type="AlphaFoldDB" id="V5BJW0"/>